<accession>A0AAE6TBU6</accession>
<proteinExistence type="predicted"/>
<protein>
    <submittedName>
        <fullName evidence="1">Uncharacterized protein</fullName>
    </submittedName>
</protein>
<sequence>MNMAGYDIPPTPFISAEYRRISPLQNLEQKTERALPEIIRRSQGNGVTATLSTFPRFHAFRTRATWHFQTVKALALQGFFCIIPRQE</sequence>
<dbReference type="AlphaFoldDB" id="A0AAE6TBU6"/>
<dbReference type="Proteomes" id="UP000642553">
    <property type="component" value="Chromosome"/>
</dbReference>
<dbReference type="EMBL" id="CP029701">
    <property type="protein sequence ID" value="QHV63864.1"/>
    <property type="molecule type" value="Genomic_DNA"/>
</dbReference>
<evidence type="ECO:0000313" key="2">
    <source>
        <dbReference type="Proteomes" id="UP000642553"/>
    </source>
</evidence>
<gene>
    <name evidence="1" type="ORF">DMI76_11035</name>
</gene>
<name>A0AAE6TBU6_9BACT</name>
<organism evidence="1 2">
    <name type="scientific">Akkermansia massiliensis</name>
    <dbReference type="NCBI Taxonomy" id="2927224"/>
    <lineage>
        <taxon>Bacteria</taxon>
        <taxon>Pseudomonadati</taxon>
        <taxon>Verrucomicrobiota</taxon>
        <taxon>Verrucomicrobiia</taxon>
        <taxon>Verrucomicrobiales</taxon>
        <taxon>Akkermansiaceae</taxon>
        <taxon>Akkermansia</taxon>
    </lineage>
</organism>
<reference evidence="1" key="1">
    <citation type="submission" date="2018-05" db="EMBL/GenBank/DDBJ databases">
        <title>Complete genome sequnece of Akkermansia muciniphila EB-AMDK-40.</title>
        <authorList>
            <person name="Nam Y.-D."/>
            <person name="Chung W.-H."/>
            <person name="Park Y.S."/>
            <person name="Kang J."/>
        </authorList>
    </citation>
    <scope>NUCLEOTIDE SEQUENCE</scope>
    <source>
        <strain evidence="1">EB-AMDK-40</strain>
    </source>
</reference>
<evidence type="ECO:0000313" key="1">
    <source>
        <dbReference type="EMBL" id="QHV63864.1"/>
    </source>
</evidence>